<evidence type="ECO:0000259" key="13">
    <source>
        <dbReference type="Pfam" id="PF02879"/>
    </source>
</evidence>
<evidence type="ECO:0000256" key="5">
    <source>
        <dbReference type="ARBA" id="ARBA00023235"/>
    </source>
</evidence>
<dbReference type="GO" id="GO:0004615">
    <property type="term" value="F:phosphomannomutase activity"/>
    <property type="evidence" value="ECO:0007669"/>
    <property type="project" value="TreeGrafter"/>
</dbReference>
<dbReference type="PRINTS" id="PR00509">
    <property type="entry name" value="PGMPMM"/>
</dbReference>
<dbReference type="STRING" id="1437425.CSEC_1349"/>
<evidence type="ECO:0000313" key="16">
    <source>
        <dbReference type="Proteomes" id="UP000031552"/>
    </source>
</evidence>
<reference evidence="15" key="1">
    <citation type="submission" date="2013-12" db="EMBL/GenBank/DDBJ databases">
        <authorList>
            <person name="Linke B."/>
        </authorList>
    </citation>
    <scope>NUCLEOTIDE SEQUENCE [LARGE SCALE GENOMIC DNA]</scope>
    <source>
        <strain evidence="15">CRIB-18</strain>
    </source>
</reference>
<dbReference type="EMBL" id="CCEJ010000005">
    <property type="protein sequence ID" value="CDR34169.1"/>
    <property type="molecule type" value="Genomic_DNA"/>
</dbReference>
<dbReference type="Pfam" id="PF02880">
    <property type="entry name" value="PGM_PMM_III"/>
    <property type="match status" value="1"/>
</dbReference>
<keyword evidence="4 8" id="KW-0460">Magnesium</keyword>
<reference evidence="15" key="2">
    <citation type="submission" date="2014-09" db="EMBL/GenBank/DDBJ databases">
        <title>Criblamydia sequanensis harbors a mega-plasmid encoding arsenite resistance.</title>
        <authorList>
            <person name="Bertelli C."/>
            <person name="Goesmann A."/>
            <person name="Greub G."/>
        </authorList>
    </citation>
    <scope>NUCLEOTIDE SEQUENCE [LARGE SCALE GENOMIC DNA]</scope>
    <source>
        <strain evidence="15">CRIB-18</strain>
    </source>
</reference>
<dbReference type="InterPro" id="IPR016055">
    <property type="entry name" value="A-D-PHexomutase_a/b/a-I/II/III"/>
</dbReference>
<evidence type="ECO:0000256" key="2">
    <source>
        <dbReference type="ARBA" id="ARBA00022553"/>
    </source>
</evidence>
<keyword evidence="3 8" id="KW-0479">Metal-binding</keyword>
<feature type="domain" description="Alpha-D-phosphohexomutase C-terminal" evidence="11">
    <location>
        <begin position="378"/>
        <end position="442"/>
    </location>
</feature>
<dbReference type="Pfam" id="PF02879">
    <property type="entry name" value="PGM_PMM_II"/>
    <property type="match status" value="1"/>
</dbReference>
<keyword evidence="16" id="KW-1185">Reference proteome</keyword>
<feature type="modified residue" description="Phosphoserine" evidence="8">
    <location>
        <position position="102"/>
    </location>
</feature>
<dbReference type="GO" id="GO:0009252">
    <property type="term" value="P:peptidoglycan biosynthetic process"/>
    <property type="evidence" value="ECO:0007669"/>
    <property type="project" value="UniProtKB-ARBA"/>
</dbReference>
<dbReference type="PANTHER" id="PTHR42946">
    <property type="entry name" value="PHOSPHOHEXOSE MUTASE"/>
    <property type="match status" value="1"/>
</dbReference>
<comment type="PTM">
    <text evidence="8">Activated by phosphorylation.</text>
</comment>
<dbReference type="HAMAP" id="MF_01554_B">
    <property type="entry name" value="GlmM_B"/>
    <property type="match status" value="1"/>
</dbReference>
<dbReference type="Pfam" id="PF02878">
    <property type="entry name" value="PGM_PMM_I"/>
    <property type="match status" value="1"/>
</dbReference>
<comment type="function">
    <text evidence="8 10">Catalyzes the conversion of glucosamine-6-phosphate to glucosamine-1-phosphate.</text>
</comment>
<evidence type="ECO:0000259" key="11">
    <source>
        <dbReference type="Pfam" id="PF00408"/>
    </source>
</evidence>
<dbReference type="InterPro" id="IPR036900">
    <property type="entry name" value="A-D-PHexomutase_C_sf"/>
</dbReference>
<evidence type="ECO:0000256" key="7">
    <source>
        <dbReference type="ARBA" id="ARBA00068193"/>
    </source>
</evidence>
<feature type="binding site" evidence="8">
    <location>
        <position position="244"/>
    </location>
    <ligand>
        <name>Mg(2+)</name>
        <dbReference type="ChEBI" id="CHEBI:18420"/>
    </ligand>
</feature>
<keyword evidence="2 8" id="KW-0597">Phosphoprotein</keyword>
<dbReference type="InterPro" id="IPR005846">
    <property type="entry name" value="A-D-PHexomutase_a/b/a-III"/>
</dbReference>
<evidence type="ECO:0000259" key="12">
    <source>
        <dbReference type="Pfam" id="PF02878"/>
    </source>
</evidence>
<dbReference type="AlphaFoldDB" id="A0A090DZY2"/>
<dbReference type="FunFam" id="3.40.120.10:FF:000002">
    <property type="entry name" value="Phosphoglucosamine mutase"/>
    <property type="match status" value="1"/>
</dbReference>
<dbReference type="PROSITE" id="PS00710">
    <property type="entry name" value="PGM_PMM"/>
    <property type="match status" value="1"/>
</dbReference>
<feature type="binding site" evidence="8">
    <location>
        <position position="248"/>
    </location>
    <ligand>
        <name>Mg(2+)</name>
        <dbReference type="ChEBI" id="CHEBI:18420"/>
    </ligand>
</feature>
<dbReference type="Proteomes" id="UP000031552">
    <property type="component" value="Unassembled WGS sequence"/>
</dbReference>
<dbReference type="Gene3D" id="3.40.120.10">
    <property type="entry name" value="Alpha-D-Glucose-1,6-Bisphosphate, subunit A, domain 3"/>
    <property type="match status" value="3"/>
</dbReference>
<comment type="catalytic activity">
    <reaction evidence="8 10">
        <text>alpha-D-glucosamine 1-phosphate = D-glucosamine 6-phosphate</text>
        <dbReference type="Rhea" id="RHEA:23424"/>
        <dbReference type="ChEBI" id="CHEBI:58516"/>
        <dbReference type="ChEBI" id="CHEBI:58725"/>
        <dbReference type="EC" id="5.4.2.10"/>
    </reaction>
</comment>
<evidence type="ECO:0000256" key="10">
    <source>
        <dbReference type="RuleBase" id="RU004327"/>
    </source>
</evidence>
<comment type="cofactor">
    <cofactor evidence="8">
        <name>Mg(2+)</name>
        <dbReference type="ChEBI" id="CHEBI:18420"/>
    </cofactor>
    <text evidence="8">Binds 1 Mg(2+) ion per subunit.</text>
</comment>
<evidence type="ECO:0000256" key="9">
    <source>
        <dbReference type="RuleBase" id="RU004326"/>
    </source>
</evidence>
<evidence type="ECO:0000256" key="8">
    <source>
        <dbReference type="HAMAP-Rule" id="MF_01554"/>
    </source>
</evidence>
<dbReference type="FunFam" id="3.30.310.50:FF:000001">
    <property type="entry name" value="Phosphoglucosamine mutase"/>
    <property type="match status" value="1"/>
</dbReference>
<evidence type="ECO:0000256" key="6">
    <source>
        <dbReference type="ARBA" id="ARBA00066330"/>
    </source>
</evidence>
<dbReference type="GO" id="GO:0005975">
    <property type="term" value="P:carbohydrate metabolic process"/>
    <property type="evidence" value="ECO:0007669"/>
    <property type="project" value="InterPro"/>
</dbReference>
<dbReference type="eggNOG" id="COG1109">
    <property type="taxonomic scope" value="Bacteria"/>
</dbReference>
<dbReference type="GO" id="GO:0006048">
    <property type="term" value="P:UDP-N-acetylglucosamine biosynthetic process"/>
    <property type="evidence" value="ECO:0007669"/>
    <property type="project" value="TreeGrafter"/>
</dbReference>
<dbReference type="Pfam" id="PF00408">
    <property type="entry name" value="PGM_PMM_IV"/>
    <property type="match status" value="1"/>
</dbReference>
<evidence type="ECO:0000256" key="4">
    <source>
        <dbReference type="ARBA" id="ARBA00022842"/>
    </source>
</evidence>
<dbReference type="InterPro" id="IPR005844">
    <property type="entry name" value="A-D-PHexomutase_a/b/a-I"/>
</dbReference>
<dbReference type="NCBIfam" id="TIGR01455">
    <property type="entry name" value="glmM"/>
    <property type="match status" value="1"/>
</dbReference>
<sequence length="453" mass="49885">MKNKIFGTDGVRGRANQYPMTVEVALALGRAAGLFFREKNKKSRVVIGKDTRLSCYMFENALISGLCSMGVDTLMVGPLPTPGVAFITRAYRADAGIVISASHNPFYDNGIKFFSSEGIKFSDEWETQIENLVANNVFSEDLPKDNEIGKNAKVNDADGRYIEYAKATFPRKMNLNGLKIALDCAHGAAHRVAPFIFRELDAEVYSYGVQPNGLNINDHCGALHPGYVQEAVKRHHANIGIALDGDADRIMLVDEKGTIHDGDVILGICAKNYLEKNKLKNKKIVSTVMANYGFIKAMEDLGLEVIQAPVGDRYVIQEMLRHDLNLGGEQSGHLIFSDYNTTGDGLVSALQVLSIMKEKNEPLSSLASFIEKYPQVCINIPVKDKPDLNKIEPIQKSIHQAEEKLNKSGRVLVRYSGTEKICRVMVEGKSKEAVQELADSIASSVKNEIGSNK</sequence>
<feature type="domain" description="Alpha-D-phosphohexomutase alpha/beta/alpha" evidence="12">
    <location>
        <begin position="4"/>
        <end position="137"/>
    </location>
</feature>
<comment type="similarity">
    <text evidence="1 8 9">Belongs to the phosphohexose mutase family.</text>
</comment>
<dbReference type="OrthoDB" id="9806956at2"/>
<dbReference type="InterPro" id="IPR006352">
    <property type="entry name" value="GlmM_bact"/>
</dbReference>
<feature type="domain" description="Alpha-D-phosphohexomutase alpha/beta/alpha" evidence="14">
    <location>
        <begin position="261"/>
        <end position="373"/>
    </location>
</feature>
<feature type="domain" description="Alpha-D-phosphohexomutase alpha/beta/alpha" evidence="13">
    <location>
        <begin position="160"/>
        <end position="257"/>
    </location>
</feature>
<feature type="active site" description="Phosphoserine intermediate" evidence="8">
    <location>
        <position position="102"/>
    </location>
</feature>
<dbReference type="GO" id="GO:0000287">
    <property type="term" value="F:magnesium ion binding"/>
    <property type="evidence" value="ECO:0007669"/>
    <property type="project" value="UniProtKB-UniRule"/>
</dbReference>
<dbReference type="EC" id="5.4.2.10" evidence="6 8"/>
<dbReference type="SUPFAM" id="SSF55957">
    <property type="entry name" value="Phosphoglucomutase, C-terminal domain"/>
    <property type="match status" value="1"/>
</dbReference>
<proteinExistence type="inferred from homology"/>
<dbReference type="SUPFAM" id="SSF53738">
    <property type="entry name" value="Phosphoglucomutase, first 3 domains"/>
    <property type="match status" value="3"/>
</dbReference>
<gene>
    <name evidence="8 15" type="primary">glmM</name>
    <name evidence="15" type="ORF">CSEC_1349</name>
</gene>
<name>A0A090DZY2_9BACT</name>
<dbReference type="GO" id="GO:0005829">
    <property type="term" value="C:cytosol"/>
    <property type="evidence" value="ECO:0007669"/>
    <property type="project" value="TreeGrafter"/>
</dbReference>
<dbReference type="Gene3D" id="3.30.310.50">
    <property type="entry name" value="Alpha-D-phosphohexomutase, C-terminal domain"/>
    <property type="match status" value="1"/>
</dbReference>
<dbReference type="GO" id="GO:0008966">
    <property type="term" value="F:phosphoglucosamine mutase activity"/>
    <property type="evidence" value="ECO:0007669"/>
    <property type="project" value="UniProtKB-UniRule"/>
</dbReference>
<dbReference type="InterPro" id="IPR005845">
    <property type="entry name" value="A-D-PHexomutase_a/b/a-II"/>
</dbReference>
<dbReference type="InterPro" id="IPR016066">
    <property type="entry name" value="A-D-PHexomutase_CS"/>
</dbReference>
<feature type="binding site" evidence="8">
    <location>
        <position position="246"/>
    </location>
    <ligand>
        <name>Mg(2+)</name>
        <dbReference type="ChEBI" id="CHEBI:18420"/>
    </ligand>
</feature>
<organism evidence="15 16">
    <name type="scientific">Candidatus Criblamydia sequanensis CRIB-18</name>
    <dbReference type="NCBI Taxonomy" id="1437425"/>
    <lineage>
        <taxon>Bacteria</taxon>
        <taxon>Pseudomonadati</taxon>
        <taxon>Chlamydiota</taxon>
        <taxon>Chlamydiia</taxon>
        <taxon>Parachlamydiales</taxon>
        <taxon>Candidatus Criblamydiaceae</taxon>
        <taxon>Candidatus Criblamydia</taxon>
    </lineage>
</organism>
<evidence type="ECO:0000259" key="14">
    <source>
        <dbReference type="Pfam" id="PF02880"/>
    </source>
</evidence>
<dbReference type="RefSeq" id="WP_041017699.1">
    <property type="nucleotide sequence ID" value="NZ_CCEJ010000005.1"/>
</dbReference>
<dbReference type="FunFam" id="3.40.120.10:FF:000001">
    <property type="entry name" value="Phosphoglucosamine mutase"/>
    <property type="match status" value="1"/>
</dbReference>
<evidence type="ECO:0000313" key="15">
    <source>
        <dbReference type="EMBL" id="CDR34169.1"/>
    </source>
</evidence>
<feature type="binding site" description="via phosphate group" evidence="8">
    <location>
        <position position="102"/>
    </location>
    <ligand>
        <name>Mg(2+)</name>
        <dbReference type="ChEBI" id="CHEBI:18420"/>
    </ligand>
</feature>
<dbReference type="InterPro" id="IPR005843">
    <property type="entry name" value="A-D-PHexomutase_C"/>
</dbReference>
<evidence type="ECO:0000256" key="1">
    <source>
        <dbReference type="ARBA" id="ARBA00010231"/>
    </source>
</evidence>
<dbReference type="NCBIfam" id="NF008139">
    <property type="entry name" value="PRK10887.1"/>
    <property type="match status" value="1"/>
</dbReference>
<accession>A0A090DZY2</accession>
<protein>
    <recommendedName>
        <fullName evidence="7 8">Phosphoglucosamine mutase</fullName>
        <ecNumber evidence="6 8">5.4.2.10</ecNumber>
    </recommendedName>
</protein>
<dbReference type="CDD" id="cd05802">
    <property type="entry name" value="GlmM"/>
    <property type="match status" value="1"/>
</dbReference>
<dbReference type="InterPro" id="IPR050060">
    <property type="entry name" value="Phosphoglucosamine_mutase"/>
</dbReference>
<dbReference type="PANTHER" id="PTHR42946:SF1">
    <property type="entry name" value="PHOSPHOGLUCOMUTASE (ALPHA-D-GLUCOSE-1,6-BISPHOSPHATE-DEPENDENT)"/>
    <property type="match status" value="1"/>
</dbReference>
<evidence type="ECO:0000256" key="3">
    <source>
        <dbReference type="ARBA" id="ARBA00022723"/>
    </source>
</evidence>
<comment type="caution">
    <text evidence="15">The sequence shown here is derived from an EMBL/GenBank/DDBJ whole genome shotgun (WGS) entry which is preliminary data.</text>
</comment>
<dbReference type="InterPro" id="IPR005841">
    <property type="entry name" value="Alpha-D-phosphohexomutase_SF"/>
</dbReference>
<keyword evidence="5 8" id="KW-0413">Isomerase</keyword>